<dbReference type="EMBL" id="JACIEJ010000011">
    <property type="protein sequence ID" value="MBB3987575.1"/>
    <property type="molecule type" value="Genomic_DNA"/>
</dbReference>
<evidence type="ECO:0000256" key="3">
    <source>
        <dbReference type="ARBA" id="ARBA00023163"/>
    </source>
</evidence>
<accession>A0A7W6GTX2</accession>
<dbReference type="GO" id="GO:0003700">
    <property type="term" value="F:DNA-binding transcription factor activity"/>
    <property type="evidence" value="ECO:0007669"/>
    <property type="project" value="InterPro"/>
</dbReference>
<comment type="similarity">
    <text evidence="1">Belongs to the LysR transcriptional regulatory family.</text>
</comment>
<dbReference type="Gene3D" id="1.10.10.10">
    <property type="entry name" value="Winged helix-like DNA-binding domain superfamily/Winged helix DNA-binding domain"/>
    <property type="match status" value="1"/>
</dbReference>
<evidence type="ECO:0000313" key="5">
    <source>
        <dbReference type="EMBL" id="MBB3987575.1"/>
    </source>
</evidence>
<dbReference type="GO" id="GO:0000976">
    <property type="term" value="F:transcription cis-regulatory region binding"/>
    <property type="evidence" value="ECO:0007669"/>
    <property type="project" value="TreeGrafter"/>
</dbReference>
<keyword evidence="6" id="KW-1185">Reference proteome</keyword>
<dbReference type="RefSeq" id="WP_183968812.1">
    <property type="nucleotide sequence ID" value="NZ_BAABBZ010000057.1"/>
</dbReference>
<dbReference type="SUPFAM" id="SSF46785">
    <property type="entry name" value="Winged helix' DNA-binding domain"/>
    <property type="match status" value="1"/>
</dbReference>
<protein>
    <submittedName>
        <fullName evidence="5">DNA-binding transcriptional LysR family regulator</fullName>
    </submittedName>
</protein>
<evidence type="ECO:0000259" key="4">
    <source>
        <dbReference type="PROSITE" id="PS50931"/>
    </source>
</evidence>
<feature type="domain" description="HTH lysR-type" evidence="4">
    <location>
        <begin position="1"/>
        <end position="59"/>
    </location>
</feature>
<dbReference type="AlphaFoldDB" id="A0A7W6GTX2"/>
<sequence>MDNWDDLRFLAALARTGTMKLAAQKLGTNTATVSRRIDRLSERLGEPAFIKTPDGWKPSKAVEALIQVAQSFDGQIQSALHSRAAPPEAPVQVKLGCTPFVLRNLLIPGMERHAGLLDGIGLLFADRLMKDGLGDNDIVVQAERPEQGRVITRKVGSLGFRYYRPREVKCDKNWVGFSDALDDNPLQRIGFDHFGRPPRMRVDSMDALKSVIKSMGIAGPLPDVIAAGDPELELLDSNAEPIVSEFWLLYHESRRSDPVIRATANFVLRCFEDEALAGRRLAAE</sequence>
<dbReference type="SUPFAM" id="SSF53850">
    <property type="entry name" value="Periplasmic binding protein-like II"/>
    <property type="match status" value="1"/>
</dbReference>
<gene>
    <name evidence="5" type="ORF">GGQ68_003922</name>
</gene>
<proteinExistence type="inferred from homology"/>
<keyword evidence="3" id="KW-0804">Transcription</keyword>
<comment type="caution">
    <text evidence="5">The sequence shown here is derived from an EMBL/GenBank/DDBJ whole genome shotgun (WGS) entry which is preliminary data.</text>
</comment>
<dbReference type="PANTHER" id="PTHR30126:SF21">
    <property type="entry name" value="TRANSCRIPTIONAL REGULATOR-RELATED"/>
    <property type="match status" value="1"/>
</dbReference>
<dbReference type="InterPro" id="IPR036390">
    <property type="entry name" value="WH_DNA-bd_sf"/>
</dbReference>
<dbReference type="PROSITE" id="PS50931">
    <property type="entry name" value="HTH_LYSR"/>
    <property type="match status" value="1"/>
</dbReference>
<dbReference type="Proteomes" id="UP000541426">
    <property type="component" value="Unassembled WGS sequence"/>
</dbReference>
<keyword evidence="5" id="KW-0238">DNA-binding</keyword>
<organism evidence="5 6">
    <name type="scientific">Sagittula marina</name>
    <dbReference type="NCBI Taxonomy" id="943940"/>
    <lineage>
        <taxon>Bacteria</taxon>
        <taxon>Pseudomonadati</taxon>
        <taxon>Pseudomonadota</taxon>
        <taxon>Alphaproteobacteria</taxon>
        <taxon>Rhodobacterales</taxon>
        <taxon>Roseobacteraceae</taxon>
        <taxon>Sagittula</taxon>
    </lineage>
</organism>
<dbReference type="InterPro" id="IPR036388">
    <property type="entry name" value="WH-like_DNA-bd_sf"/>
</dbReference>
<keyword evidence="2" id="KW-0805">Transcription regulation</keyword>
<reference evidence="5 6" key="1">
    <citation type="submission" date="2020-08" db="EMBL/GenBank/DDBJ databases">
        <title>Genomic Encyclopedia of Type Strains, Phase IV (KMG-IV): sequencing the most valuable type-strain genomes for metagenomic binning, comparative biology and taxonomic classification.</title>
        <authorList>
            <person name="Goeker M."/>
        </authorList>
    </citation>
    <scope>NUCLEOTIDE SEQUENCE [LARGE SCALE GENOMIC DNA]</scope>
    <source>
        <strain evidence="5 6">DSM 102235</strain>
    </source>
</reference>
<dbReference type="PANTHER" id="PTHR30126">
    <property type="entry name" value="HTH-TYPE TRANSCRIPTIONAL REGULATOR"/>
    <property type="match status" value="1"/>
</dbReference>
<dbReference type="InterPro" id="IPR000847">
    <property type="entry name" value="LysR_HTH_N"/>
</dbReference>
<dbReference type="Pfam" id="PF00126">
    <property type="entry name" value="HTH_1"/>
    <property type="match status" value="1"/>
</dbReference>
<evidence type="ECO:0000256" key="2">
    <source>
        <dbReference type="ARBA" id="ARBA00023015"/>
    </source>
</evidence>
<evidence type="ECO:0000313" key="6">
    <source>
        <dbReference type="Proteomes" id="UP000541426"/>
    </source>
</evidence>
<name>A0A7W6GTX2_9RHOB</name>
<evidence type="ECO:0000256" key="1">
    <source>
        <dbReference type="ARBA" id="ARBA00009437"/>
    </source>
</evidence>